<evidence type="ECO:0000256" key="4">
    <source>
        <dbReference type="ARBA" id="ARBA00022723"/>
    </source>
</evidence>
<feature type="chain" id="PRO_5013548166" description="Fucolectin tachylectin-4 pentraxin-1 domain-containing protein" evidence="8">
    <location>
        <begin position="24"/>
        <end position="175"/>
    </location>
</feature>
<evidence type="ECO:0000256" key="5">
    <source>
        <dbReference type="ARBA" id="ARBA00022734"/>
    </source>
</evidence>
<feature type="domain" description="Fucolectin tachylectin-4 pentraxin-1" evidence="9">
    <location>
        <begin position="33"/>
        <end position="175"/>
    </location>
</feature>
<dbReference type="SUPFAM" id="SSF49785">
    <property type="entry name" value="Galactose-binding domain-like"/>
    <property type="match status" value="1"/>
</dbReference>
<dbReference type="GO" id="GO:0042806">
    <property type="term" value="F:fucose binding"/>
    <property type="evidence" value="ECO:0007669"/>
    <property type="project" value="UniProtKB-ARBA"/>
</dbReference>
<evidence type="ECO:0000256" key="6">
    <source>
        <dbReference type="ARBA" id="ARBA00022837"/>
    </source>
</evidence>
<comment type="similarity">
    <text evidence="2">Belongs to the fucolectin family.</text>
</comment>
<dbReference type="Gene3D" id="2.60.120.260">
    <property type="entry name" value="Galactose-binding domain-like"/>
    <property type="match status" value="1"/>
</dbReference>
<evidence type="ECO:0000256" key="3">
    <source>
        <dbReference type="ARBA" id="ARBA00011233"/>
    </source>
</evidence>
<dbReference type="AlphaFoldDB" id="A0A2D4JI15"/>
<accession>A0A2D4JI15</accession>
<sequence>MQLIVWGGLLAVTLLAGPAAVQGCRHLPIGVDRTNLALRKLTFQSSFYSDRIGGPERAVDGDCHGDWNHESCTHTKLERNPWWRVDLEESYKIYAVVVKNRRDCCGHRLLGAEIHVGDSLENSGRFNHLCGIIQDASLGSISTINCDNNRGRYISIHLPREEYLTVCEVEVYGTT</sequence>
<dbReference type="Pfam" id="PF22633">
    <property type="entry name" value="F5_F8_type_C_2"/>
    <property type="match status" value="1"/>
</dbReference>
<dbReference type="InterPro" id="IPR008979">
    <property type="entry name" value="Galactose-bd-like_sf"/>
</dbReference>
<organism evidence="10">
    <name type="scientific">Micrurus lemniscatus lemniscatus</name>
    <dbReference type="NCBI Taxonomy" id="129467"/>
    <lineage>
        <taxon>Eukaryota</taxon>
        <taxon>Metazoa</taxon>
        <taxon>Chordata</taxon>
        <taxon>Craniata</taxon>
        <taxon>Vertebrata</taxon>
        <taxon>Euteleostomi</taxon>
        <taxon>Lepidosauria</taxon>
        <taxon>Squamata</taxon>
        <taxon>Bifurcata</taxon>
        <taxon>Unidentata</taxon>
        <taxon>Episquamata</taxon>
        <taxon>Toxicofera</taxon>
        <taxon>Serpentes</taxon>
        <taxon>Colubroidea</taxon>
        <taxon>Elapidae</taxon>
        <taxon>Elapinae</taxon>
        <taxon>Micrurus</taxon>
    </lineage>
</organism>
<dbReference type="SMART" id="SM00607">
    <property type="entry name" value="FTP"/>
    <property type="match status" value="1"/>
</dbReference>
<reference evidence="10" key="2">
    <citation type="submission" date="2017-11" db="EMBL/GenBank/DDBJ databases">
        <title>Coralsnake Venomics: Analyses of Venom Gland Transcriptomes and Proteomes of Six Brazilian Taxa.</title>
        <authorList>
            <person name="Aird S.D."/>
            <person name="Jorge da Silva N."/>
            <person name="Qiu L."/>
            <person name="Villar-Briones A."/>
            <person name="Aparecida-Saddi V."/>
            <person name="Campos-Telles M.P."/>
            <person name="Grau M."/>
            <person name="Mikheyev A.S."/>
        </authorList>
    </citation>
    <scope>NUCLEOTIDE SEQUENCE</scope>
    <source>
        <tissue evidence="10">Venom_gland</tissue>
    </source>
</reference>
<dbReference type="GO" id="GO:0046872">
    <property type="term" value="F:metal ion binding"/>
    <property type="evidence" value="ECO:0007669"/>
    <property type="project" value="UniProtKB-KW"/>
</dbReference>
<protein>
    <recommendedName>
        <fullName evidence="9">Fucolectin tachylectin-4 pentraxin-1 domain-containing protein</fullName>
    </recommendedName>
</protein>
<keyword evidence="8" id="KW-0732">Signal</keyword>
<dbReference type="PANTHER" id="PTHR45713:SF11">
    <property type="entry name" value="FUCOLECTIN TACHYLECTIN-4 PENTRAXIN-1 DOMAIN-CONTAINING PROTEIN"/>
    <property type="match status" value="1"/>
</dbReference>
<dbReference type="InterPro" id="IPR051941">
    <property type="entry name" value="BG_Antigen-Binding_Lectin"/>
</dbReference>
<proteinExistence type="inferred from homology"/>
<dbReference type="InterPro" id="IPR006585">
    <property type="entry name" value="FTP1"/>
</dbReference>
<keyword evidence="4" id="KW-0479">Metal-binding</keyword>
<dbReference type="EMBL" id="IACK01194463">
    <property type="protein sequence ID" value="LAA96074.1"/>
    <property type="molecule type" value="Transcribed_RNA"/>
</dbReference>
<evidence type="ECO:0000256" key="8">
    <source>
        <dbReference type="SAM" id="SignalP"/>
    </source>
</evidence>
<name>A0A2D4JI15_MICLE</name>
<keyword evidence="7" id="KW-1015">Disulfide bond</keyword>
<evidence type="ECO:0000313" key="10">
    <source>
        <dbReference type="EMBL" id="LAA96074.1"/>
    </source>
</evidence>
<reference evidence="10" key="1">
    <citation type="submission" date="2017-07" db="EMBL/GenBank/DDBJ databases">
        <authorList>
            <person name="Mikheyev A."/>
            <person name="Grau M."/>
        </authorList>
    </citation>
    <scope>NUCLEOTIDE SEQUENCE</scope>
    <source>
        <tissue evidence="10">Venom_gland</tissue>
    </source>
</reference>
<evidence type="ECO:0000256" key="1">
    <source>
        <dbReference type="ARBA" id="ARBA00002219"/>
    </source>
</evidence>
<keyword evidence="5" id="KW-0430">Lectin</keyword>
<comment type="subunit">
    <text evidence="3">Homotrimer.</text>
</comment>
<evidence type="ECO:0000259" key="9">
    <source>
        <dbReference type="SMART" id="SM00607"/>
    </source>
</evidence>
<evidence type="ECO:0000256" key="7">
    <source>
        <dbReference type="ARBA" id="ARBA00023157"/>
    </source>
</evidence>
<dbReference type="GO" id="GO:0001868">
    <property type="term" value="P:regulation of complement activation, lectin pathway"/>
    <property type="evidence" value="ECO:0007669"/>
    <property type="project" value="UniProtKB-ARBA"/>
</dbReference>
<feature type="signal peptide" evidence="8">
    <location>
        <begin position="1"/>
        <end position="23"/>
    </location>
</feature>
<dbReference type="GO" id="GO:0010185">
    <property type="term" value="P:regulation of cellular defense response"/>
    <property type="evidence" value="ECO:0007669"/>
    <property type="project" value="UniProtKB-ARBA"/>
</dbReference>
<dbReference type="PANTHER" id="PTHR45713">
    <property type="entry name" value="FTP DOMAIN-CONTAINING PROTEIN"/>
    <property type="match status" value="1"/>
</dbReference>
<evidence type="ECO:0000256" key="2">
    <source>
        <dbReference type="ARBA" id="ARBA00010147"/>
    </source>
</evidence>
<keyword evidence="6" id="KW-0106">Calcium</keyword>
<comment type="function">
    <text evidence="1">Acts as a defensive agent. Recognizes blood group fucosylated oligosaccharides including A, B, H and Lewis B-type antigens. Does not recognize Lewis A antigen and has low affinity for monovalent haptens.</text>
</comment>